<gene>
    <name evidence="2" type="ORF">IAB44_06350</name>
</gene>
<name>A0A9D1ESW9_9FIRM</name>
<keyword evidence="2" id="KW-0067">ATP-binding</keyword>
<dbReference type="GO" id="GO:0006260">
    <property type="term" value="P:DNA replication"/>
    <property type="evidence" value="ECO:0007669"/>
    <property type="project" value="TreeGrafter"/>
</dbReference>
<dbReference type="AlphaFoldDB" id="A0A9D1ESW9"/>
<evidence type="ECO:0000313" key="3">
    <source>
        <dbReference type="Proteomes" id="UP000823935"/>
    </source>
</evidence>
<dbReference type="EMBL" id="DVIQ01000030">
    <property type="protein sequence ID" value="HIS31151.1"/>
    <property type="molecule type" value="Genomic_DNA"/>
</dbReference>
<feature type="domain" description="IstB-like ATP-binding" evidence="1">
    <location>
        <begin position="109"/>
        <end position="242"/>
    </location>
</feature>
<dbReference type="Gene3D" id="3.40.50.300">
    <property type="entry name" value="P-loop containing nucleotide triphosphate hydrolases"/>
    <property type="match status" value="1"/>
</dbReference>
<proteinExistence type="predicted"/>
<keyword evidence="2" id="KW-0547">Nucleotide-binding</keyword>
<dbReference type="PANTHER" id="PTHR30050">
    <property type="entry name" value="CHROMOSOMAL REPLICATION INITIATOR PROTEIN DNAA"/>
    <property type="match status" value="1"/>
</dbReference>
<protein>
    <submittedName>
        <fullName evidence="2">ATP-binding protein</fullName>
    </submittedName>
</protein>
<dbReference type="GO" id="GO:0005524">
    <property type="term" value="F:ATP binding"/>
    <property type="evidence" value="ECO:0007669"/>
    <property type="project" value="UniProtKB-KW"/>
</dbReference>
<sequence>MNHQKIPIRPGSGECPVCHGTGWEIYKATVFEYGDPEELDFARPCTNCTGARRLKDQTGVPDDYYSADLTKFNFRAYSTDISKIQQVCQSMMTDFDEWNRLGKGLYIWSKTPGSGKTYLACCLAKSLMMAHDLQMRFVTAPDYISLVGDSYKRERGEEDKSQIYRTCKLLVLDDIGSQIDKEWQRQELFRLTNYRIEHGGITIYTSNLATSSLNVDDRTKDRIIKSSIIIQMPEESIRRKRAAEEQDKFLSSILREGA</sequence>
<reference evidence="2" key="2">
    <citation type="journal article" date="2021" name="PeerJ">
        <title>Extensive microbial diversity within the chicken gut microbiome revealed by metagenomics and culture.</title>
        <authorList>
            <person name="Gilroy R."/>
            <person name="Ravi A."/>
            <person name="Getino M."/>
            <person name="Pursley I."/>
            <person name="Horton D.L."/>
            <person name="Alikhan N.F."/>
            <person name="Baker D."/>
            <person name="Gharbi K."/>
            <person name="Hall N."/>
            <person name="Watson M."/>
            <person name="Adriaenssens E.M."/>
            <person name="Foster-Nyarko E."/>
            <person name="Jarju S."/>
            <person name="Secka A."/>
            <person name="Antonio M."/>
            <person name="Oren A."/>
            <person name="Chaudhuri R.R."/>
            <person name="La Ragione R."/>
            <person name="Hildebrand F."/>
            <person name="Pallen M.J."/>
        </authorList>
    </citation>
    <scope>NUCLEOTIDE SEQUENCE</scope>
    <source>
        <strain evidence="2">CHK190-19873</strain>
    </source>
</reference>
<accession>A0A9D1ESW9</accession>
<dbReference type="InterPro" id="IPR002611">
    <property type="entry name" value="IstB_ATP-bd"/>
</dbReference>
<dbReference type="PANTHER" id="PTHR30050:SF4">
    <property type="entry name" value="ATP-BINDING PROTEIN RV3427C IN INSERTION SEQUENCE-RELATED"/>
    <property type="match status" value="1"/>
</dbReference>
<evidence type="ECO:0000259" key="1">
    <source>
        <dbReference type="Pfam" id="PF01695"/>
    </source>
</evidence>
<organism evidence="2 3">
    <name type="scientific">Candidatus Limivivens intestinipullorum</name>
    <dbReference type="NCBI Taxonomy" id="2840858"/>
    <lineage>
        <taxon>Bacteria</taxon>
        <taxon>Bacillati</taxon>
        <taxon>Bacillota</taxon>
        <taxon>Clostridia</taxon>
        <taxon>Lachnospirales</taxon>
        <taxon>Lachnospiraceae</taxon>
        <taxon>Lachnospiraceae incertae sedis</taxon>
        <taxon>Candidatus Limivivens</taxon>
    </lineage>
</organism>
<dbReference type="InterPro" id="IPR027417">
    <property type="entry name" value="P-loop_NTPase"/>
</dbReference>
<dbReference type="Proteomes" id="UP000823935">
    <property type="component" value="Unassembled WGS sequence"/>
</dbReference>
<dbReference type="Pfam" id="PF01695">
    <property type="entry name" value="IstB_IS21"/>
    <property type="match status" value="1"/>
</dbReference>
<comment type="caution">
    <text evidence="2">The sequence shown here is derived from an EMBL/GenBank/DDBJ whole genome shotgun (WGS) entry which is preliminary data.</text>
</comment>
<reference evidence="2" key="1">
    <citation type="submission" date="2020-10" db="EMBL/GenBank/DDBJ databases">
        <authorList>
            <person name="Gilroy R."/>
        </authorList>
    </citation>
    <scope>NUCLEOTIDE SEQUENCE</scope>
    <source>
        <strain evidence="2">CHK190-19873</strain>
    </source>
</reference>
<dbReference type="SUPFAM" id="SSF52540">
    <property type="entry name" value="P-loop containing nucleoside triphosphate hydrolases"/>
    <property type="match status" value="1"/>
</dbReference>
<evidence type="ECO:0000313" key="2">
    <source>
        <dbReference type="EMBL" id="HIS31151.1"/>
    </source>
</evidence>